<name>X7F146_9RHOB</name>
<feature type="transmembrane region" description="Helical" evidence="2">
    <location>
        <begin position="70"/>
        <end position="87"/>
    </location>
</feature>
<comment type="caution">
    <text evidence="4">The sequence shown here is derived from an EMBL/GenBank/DDBJ whole genome shotgun (WGS) entry which is preliminary data.</text>
</comment>
<feature type="chain" id="PRO_5004978471" description="Tip attachment protein J domain-containing protein" evidence="3">
    <location>
        <begin position="25"/>
        <end position="397"/>
    </location>
</feature>
<dbReference type="STRING" id="1449351.RISW2_02465"/>
<keyword evidence="2" id="KW-1133">Transmembrane helix</keyword>
<evidence type="ECO:0008006" key="6">
    <source>
        <dbReference type="Google" id="ProtNLM"/>
    </source>
</evidence>
<sequence>MRRSLVSIALLGTTALVTPSRADAGPVIPFVQGIAAALGAYGAAGGAVATAIGGATAAGFAFASSALGGFIINTVISIGLAALANALRPAPQIPKPGARMVNYAQPVSYLETVYGEVRKGGPFGFSKMRGAYRHYTTILAAHPCDGLVQHYLDEWPVEVDGSGEVTTSPPGDEAKVRFYDGGPGQVVDPDLDATFTEITAAHDYAGLCYGKLRAKATDPEQFSEDYPNGREWAYTPVFRGHNGIYDPRSDTTGYSNNAALVLAHWLTEILGREVDWDQVAVEADAADALVANAEGGTQPKWTINGTISDDQDFETQRAQMAAACDAFLFECTDGKVGFRVGRYIEPTVTLTPDDLFSVQVSQGETGSDAPTEIAPEYVDPGNHWREASAGTWVITTE</sequence>
<evidence type="ECO:0000313" key="4">
    <source>
        <dbReference type="EMBL" id="ETX26463.1"/>
    </source>
</evidence>
<keyword evidence="5" id="KW-1185">Reference proteome</keyword>
<evidence type="ECO:0000256" key="1">
    <source>
        <dbReference type="SAM" id="MobiDB-lite"/>
    </source>
</evidence>
<keyword evidence="3" id="KW-0732">Signal</keyword>
<feature type="transmembrane region" description="Helical" evidence="2">
    <location>
        <begin position="34"/>
        <end position="63"/>
    </location>
</feature>
<evidence type="ECO:0000256" key="3">
    <source>
        <dbReference type="SAM" id="SignalP"/>
    </source>
</evidence>
<evidence type="ECO:0000313" key="5">
    <source>
        <dbReference type="Proteomes" id="UP000023430"/>
    </source>
</evidence>
<protein>
    <recommendedName>
        <fullName evidence="6">Tip attachment protein J domain-containing protein</fullName>
    </recommendedName>
</protein>
<feature type="signal peptide" evidence="3">
    <location>
        <begin position="1"/>
        <end position="24"/>
    </location>
</feature>
<organism evidence="4 5">
    <name type="scientific">Roseivivax isoporae LMG 25204</name>
    <dbReference type="NCBI Taxonomy" id="1449351"/>
    <lineage>
        <taxon>Bacteria</taxon>
        <taxon>Pseudomonadati</taxon>
        <taxon>Pseudomonadota</taxon>
        <taxon>Alphaproteobacteria</taxon>
        <taxon>Rhodobacterales</taxon>
        <taxon>Roseobacteraceae</taxon>
        <taxon>Roseivivax</taxon>
    </lineage>
</organism>
<accession>X7F146</accession>
<feature type="region of interest" description="Disordered" evidence="1">
    <location>
        <begin position="362"/>
        <end position="382"/>
    </location>
</feature>
<feature type="non-terminal residue" evidence="4">
    <location>
        <position position="397"/>
    </location>
</feature>
<dbReference type="AlphaFoldDB" id="X7F146"/>
<proteinExistence type="predicted"/>
<keyword evidence="2" id="KW-0812">Transmembrane</keyword>
<dbReference type="Proteomes" id="UP000023430">
    <property type="component" value="Unassembled WGS sequence"/>
</dbReference>
<keyword evidence="2" id="KW-0472">Membrane</keyword>
<gene>
    <name evidence="4" type="ORF">RISW2_02465</name>
</gene>
<reference evidence="4 5" key="1">
    <citation type="submission" date="2014-01" db="EMBL/GenBank/DDBJ databases">
        <title>Roseivivax isoporae LMG 25204 Genome Sequencing.</title>
        <authorList>
            <person name="Lai Q."/>
            <person name="Li G."/>
            <person name="Shao Z."/>
        </authorList>
    </citation>
    <scope>NUCLEOTIDE SEQUENCE [LARGE SCALE GENOMIC DNA]</scope>
    <source>
        <strain evidence="4 5">LMG 25204</strain>
    </source>
</reference>
<dbReference type="EMBL" id="JAME01000112">
    <property type="protein sequence ID" value="ETX26463.1"/>
    <property type="molecule type" value="Genomic_DNA"/>
</dbReference>
<dbReference type="eggNOG" id="COG4733">
    <property type="taxonomic scope" value="Bacteria"/>
</dbReference>
<evidence type="ECO:0000256" key="2">
    <source>
        <dbReference type="SAM" id="Phobius"/>
    </source>
</evidence>